<dbReference type="Proteomes" id="UP000681075">
    <property type="component" value="Unassembled WGS sequence"/>
</dbReference>
<feature type="domain" description="N-acetyltransferase" evidence="2">
    <location>
        <begin position="13"/>
        <end position="178"/>
    </location>
</feature>
<evidence type="ECO:0000313" key="4">
    <source>
        <dbReference type="Proteomes" id="UP000681075"/>
    </source>
</evidence>
<dbReference type="Pfam" id="PF00583">
    <property type="entry name" value="Acetyltransf_1"/>
    <property type="match status" value="1"/>
</dbReference>
<accession>A0A8S8XFM7</accession>
<organism evidence="3 4">
    <name type="scientific">Roseiterribacter gracilis</name>
    <dbReference type="NCBI Taxonomy" id="2812848"/>
    <lineage>
        <taxon>Bacteria</taxon>
        <taxon>Pseudomonadati</taxon>
        <taxon>Pseudomonadota</taxon>
        <taxon>Alphaproteobacteria</taxon>
        <taxon>Rhodospirillales</taxon>
        <taxon>Roseiterribacteraceae</taxon>
        <taxon>Roseiterribacter</taxon>
    </lineage>
</organism>
<sequence length="178" mass="19844">MSESLIKPTLLVEHVEKLKTGDLGDLCDAAEAAILSDGGFGWVQPPPRDVMERYWKGVLMVPERMLLIGRLDGVIGGSLQLVRPARNNEAQAKSITLTTAFMAPWARGHGLARMLWRAAEDKAREHGFEVINLDVRETQTAALQLCETMGYMQWGTHPRYAMVDGKPVAGRYYFKTLT</sequence>
<dbReference type="AlphaFoldDB" id="A0A8S8XFM7"/>
<dbReference type="RefSeq" id="WP_420243896.1">
    <property type="nucleotide sequence ID" value="NZ_BOPV01000001.1"/>
</dbReference>
<proteinExistence type="predicted"/>
<evidence type="ECO:0000256" key="1">
    <source>
        <dbReference type="ARBA" id="ARBA00022679"/>
    </source>
</evidence>
<dbReference type="GO" id="GO:0008080">
    <property type="term" value="F:N-acetyltransferase activity"/>
    <property type="evidence" value="ECO:0007669"/>
    <property type="project" value="InterPro"/>
</dbReference>
<reference evidence="3" key="1">
    <citation type="submission" date="2021-02" db="EMBL/GenBank/DDBJ databases">
        <title>Genome sequence of Rhodospirillales sp. strain TMPK1 isolated from soil.</title>
        <authorList>
            <person name="Nakai R."/>
            <person name="Kusada H."/>
            <person name="Tamaki H."/>
        </authorList>
    </citation>
    <scope>NUCLEOTIDE SEQUENCE</scope>
    <source>
        <strain evidence="3">TMPK1</strain>
    </source>
</reference>
<dbReference type="Gene3D" id="3.40.630.30">
    <property type="match status" value="1"/>
</dbReference>
<dbReference type="PROSITE" id="PS51186">
    <property type="entry name" value="GNAT"/>
    <property type="match status" value="1"/>
</dbReference>
<protein>
    <recommendedName>
        <fullName evidence="2">N-acetyltransferase domain-containing protein</fullName>
    </recommendedName>
</protein>
<dbReference type="SUPFAM" id="SSF55729">
    <property type="entry name" value="Acyl-CoA N-acyltransferases (Nat)"/>
    <property type="match status" value="1"/>
</dbReference>
<dbReference type="CDD" id="cd04301">
    <property type="entry name" value="NAT_SF"/>
    <property type="match status" value="1"/>
</dbReference>
<dbReference type="InterPro" id="IPR000182">
    <property type="entry name" value="GNAT_dom"/>
</dbReference>
<dbReference type="PANTHER" id="PTHR13947:SF37">
    <property type="entry name" value="LD18367P"/>
    <property type="match status" value="1"/>
</dbReference>
<dbReference type="InterPro" id="IPR016181">
    <property type="entry name" value="Acyl_CoA_acyltransferase"/>
</dbReference>
<gene>
    <name evidence="3" type="ORF">TMPK1_29560</name>
</gene>
<comment type="caution">
    <text evidence="3">The sequence shown here is derived from an EMBL/GenBank/DDBJ whole genome shotgun (WGS) entry which is preliminary data.</text>
</comment>
<dbReference type="EMBL" id="BOPV01000001">
    <property type="protein sequence ID" value="GIL40719.1"/>
    <property type="molecule type" value="Genomic_DNA"/>
</dbReference>
<dbReference type="InterPro" id="IPR050769">
    <property type="entry name" value="NAT_camello-type"/>
</dbReference>
<keyword evidence="4" id="KW-1185">Reference proteome</keyword>
<evidence type="ECO:0000313" key="3">
    <source>
        <dbReference type="EMBL" id="GIL40719.1"/>
    </source>
</evidence>
<dbReference type="PANTHER" id="PTHR13947">
    <property type="entry name" value="GNAT FAMILY N-ACETYLTRANSFERASE"/>
    <property type="match status" value="1"/>
</dbReference>
<name>A0A8S8XFM7_9PROT</name>
<keyword evidence="1" id="KW-0808">Transferase</keyword>
<evidence type="ECO:0000259" key="2">
    <source>
        <dbReference type="PROSITE" id="PS51186"/>
    </source>
</evidence>